<name>A0A7S1NG79_9EUGL</name>
<keyword evidence="1" id="KW-0479">Metal-binding</keyword>
<dbReference type="SUPFAM" id="SSF52833">
    <property type="entry name" value="Thioredoxin-like"/>
    <property type="match status" value="2"/>
</dbReference>
<dbReference type="InterPro" id="IPR036249">
    <property type="entry name" value="Thioredoxin-like_sf"/>
</dbReference>
<gene>
    <name evidence="5" type="ORF">EGYM00392_LOCUS28738</name>
</gene>
<evidence type="ECO:0000256" key="3">
    <source>
        <dbReference type="ARBA" id="ARBA00023014"/>
    </source>
</evidence>
<dbReference type="GO" id="GO:0051536">
    <property type="term" value="F:iron-sulfur cluster binding"/>
    <property type="evidence" value="ECO:0007669"/>
    <property type="project" value="UniProtKB-KW"/>
</dbReference>
<dbReference type="PROSITE" id="PS51354">
    <property type="entry name" value="GLUTAREDOXIN_2"/>
    <property type="match status" value="1"/>
</dbReference>
<dbReference type="Pfam" id="PF00085">
    <property type="entry name" value="Thioredoxin"/>
    <property type="match status" value="1"/>
</dbReference>
<reference evidence="5" key="1">
    <citation type="submission" date="2021-01" db="EMBL/GenBank/DDBJ databases">
        <authorList>
            <person name="Corre E."/>
            <person name="Pelletier E."/>
            <person name="Niang G."/>
            <person name="Scheremetjew M."/>
            <person name="Finn R."/>
            <person name="Kale V."/>
            <person name="Holt S."/>
            <person name="Cochrane G."/>
            <person name="Meng A."/>
            <person name="Brown T."/>
            <person name="Cohen L."/>
        </authorList>
    </citation>
    <scope>NUCLEOTIDE SEQUENCE</scope>
    <source>
        <strain evidence="5">NIES-381</strain>
    </source>
</reference>
<dbReference type="CDD" id="cd03028">
    <property type="entry name" value="GRX_PICOT_like"/>
    <property type="match status" value="1"/>
</dbReference>
<dbReference type="GO" id="GO:0005829">
    <property type="term" value="C:cytosol"/>
    <property type="evidence" value="ECO:0007669"/>
    <property type="project" value="TreeGrafter"/>
</dbReference>
<dbReference type="Pfam" id="PF00462">
    <property type="entry name" value="Glutaredoxin"/>
    <property type="match status" value="1"/>
</dbReference>
<dbReference type="FunFam" id="3.40.30.10:FF:000012">
    <property type="entry name" value="Monothiol glutaredoxin"/>
    <property type="match status" value="1"/>
</dbReference>
<dbReference type="GO" id="GO:0006879">
    <property type="term" value="P:intracellular iron ion homeostasis"/>
    <property type="evidence" value="ECO:0007669"/>
    <property type="project" value="TreeGrafter"/>
</dbReference>
<proteinExistence type="predicted"/>
<keyword evidence="3" id="KW-0411">Iron-sulfur</keyword>
<dbReference type="GO" id="GO:0046872">
    <property type="term" value="F:metal ion binding"/>
    <property type="evidence" value="ECO:0007669"/>
    <property type="project" value="UniProtKB-KW"/>
</dbReference>
<evidence type="ECO:0000256" key="2">
    <source>
        <dbReference type="ARBA" id="ARBA00023004"/>
    </source>
</evidence>
<dbReference type="Gene3D" id="3.40.30.10">
    <property type="entry name" value="Glutaredoxin"/>
    <property type="match status" value="2"/>
</dbReference>
<dbReference type="InterPro" id="IPR002109">
    <property type="entry name" value="Glutaredoxin"/>
</dbReference>
<evidence type="ECO:0000256" key="1">
    <source>
        <dbReference type="ARBA" id="ARBA00022723"/>
    </source>
</evidence>
<protein>
    <recommendedName>
        <fullName evidence="4">Thioredoxin domain-containing protein</fullName>
    </recommendedName>
</protein>
<evidence type="ECO:0000313" key="5">
    <source>
        <dbReference type="EMBL" id="CAD9017628.1"/>
    </source>
</evidence>
<evidence type="ECO:0000259" key="4">
    <source>
        <dbReference type="PROSITE" id="PS51352"/>
    </source>
</evidence>
<dbReference type="PANTHER" id="PTHR10293">
    <property type="entry name" value="GLUTAREDOXIN FAMILY MEMBER"/>
    <property type="match status" value="1"/>
</dbReference>
<dbReference type="CDD" id="cd02947">
    <property type="entry name" value="TRX_family"/>
    <property type="match status" value="1"/>
</dbReference>
<dbReference type="EMBL" id="HBGA01076953">
    <property type="protein sequence ID" value="CAD9017628.1"/>
    <property type="molecule type" value="Transcribed_RNA"/>
</dbReference>
<dbReference type="InterPro" id="IPR013766">
    <property type="entry name" value="Thioredoxin_domain"/>
</dbReference>
<dbReference type="NCBIfam" id="TIGR00365">
    <property type="entry name" value="Grx4 family monothiol glutaredoxin"/>
    <property type="match status" value="1"/>
</dbReference>
<dbReference type="InterPro" id="IPR004480">
    <property type="entry name" value="Monothiol_GRX-rel"/>
</dbReference>
<organism evidence="5">
    <name type="scientific">Eutreptiella gymnastica</name>
    <dbReference type="NCBI Taxonomy" id="73025"/>
    <lineage>
        <taxon>Eukaryota</taxon>
        <taxon>Discoba</taxon>
        <taxon>Euglenozoa</taxon>
        <taxon>Euglenida</taxon>
        <taxon>Spirocuta</taxon>
        <taxon>Euglenophyceae</taxon>
        <taxon>Eutreptiales</taxon>
        <taxon>Eutreptiaceae</taxon>
        <taxon>Eutreptiella</taxon>
    </lineage>
</organism>
<sequence>MALVHFGADWCPPCKELDAALQPLESTYTSVAFINVNAEELSDLAESNGVESVPHIVLFKGGKKMAEISGAKMPEIKAMLASMTSIAFDDSAPIEVRLKALVNRDPVMLFMKGSPEAPRCGFSRQTVEMLNETKIPYGTFDILGNEEVRQELKKFSDWPTYPQLYVNGELVGGLDILKELKENDELLSTLKGE</sequence>
<keyword evidence="2" id="KW-0408">Iron</keyword>
<accession>A0A7S1NG79</accession>
<dbReference type="PANTHER" id="PTHR10293:SF73">
    <property type="entry name" value="GLUTAREDOXIN-3"/>
    <property type="match status" value="1"/>
</dbReference>
<feature type="domain" description="Thioredoxin" evidence="4">
    <location>
        <begin position="1"/>
        <end position="85"/>
    </location>
</feature>
<dbReference type="PROSITE" id="PS51352">
    <property type="entry name" value="THIOREDOXIN_2"/>
    <property type="match status" value="1"/>
</dbReference>
<dbReference type="AlphaFoldDB" id="A0A7S1NG79"/>
<dbReference type="InterPro" id="IPR033658">
    <property type="entry name" value="GRX_PICOT-like"/>
</dbReference>
<dbReference type="GO" id="GO:0005634">
    <property type="term" value="C:nucleus"/>
    <property type="evidence" value="ECO:0007669"/>
    <property type="project" value="TreeGrafter"/>
</dbReference>